<reference evidence="1 2" key="2">
    <citation type="submission" date="2018-11" db="EMBL/GenBank/DDBJ databases">
        <authorList>
            <consortium name="Pathogen Informatics"/>
        </authorList>
    </citation>
    <scope>NUCLEOTIDE SEQUENCE [LARGE SCALE GENOMIC DNA]</scope>
    <source>
        <strain evidence="1">Dakar</strain>
        <strain evidence="2">Dakar, Senegal</strain>
    </source>
</reference>
<evidence type="ECO:0000313" key="1">
    <source>
        <dbReference type="EMBL" id="VDO87001.1"/>
    </source>
</evidence>
<dbReference type="AlphaFoldDB" id="A0A183JN75"/>
<evidence type="ECO:0000313" key="3">
    <source>
        <dbReference type="WBParaSite" id="SCUD_0000416001-mRNA-1"/>
    </source>
</evidence>
<keyword evidence="2" id="KW-1185">Reference proteome</keyword>
<dbReference type="WBParaSite" id="SCUD_0000416001-mRNA-1">
    <property type="protein sequence ID" value="SCUD_0000416001-mRNA-1"/>
    <property type="gene ID" value="SCUD_0000416001"/>
</dbReference>
<reference evidence="3" key="1">
    <citation type="submission" date="2016-06" db="UniProtKB">
        <authorList>
            <consortium name="WormBaseParasite"/>
        </authorList>
    </citation>
    <scope>IDENTIFICATION</scope>
</reference>
<dbReference type="EMBL" id="UZAK01005234">
    <property type="protein sequence ID" value="VDO87001.1"/>
    <property type="molecule type" value="Genomic_DNA"/>
</dbReference>
<protein>
    <submittedName>
        <fullName evidence="3">Ovule protein</fullName>
    </submittedName>
</protein>
<organism evidence="3">
    <name type="scientific">Schistosoma curassoni</name>
    <dbReference type="NCBI Taxonomy" id="6186"/>
    <lineage>
        <taxon>Eukaryota</taxon>
        <taxon>Metazoa</taxon>
        <taxon>Spiralia</taxon>
        <taxon>Lophotrochozoa</taxon>
        <taxon>Platyhelminthes</taxon>
        <taxon>Trematoda</taxon>
        <taxon>Digenea</taxon>
        <taxon>Strigeidida</taxon>
        <taxon>Schistosomatoidea</taxon>
        <taxon>Schistosomatidae</taxon>
        <taxon>Schistosoma</taxon>
    </lineage>
</organism>
<dbReference type="Proteomes" id="UP000279833">
    <property type="component" value="Unassembled WGS sequence"/>
</dbReference>
<accession>A0A183JN75</accession>
<gene>
    <name evidence="1" type="ORF">SCUD_LOCUS4160</name>
</gene>
<name>A0A183JN75_9TREM</name>
<sequence>MQNDLETYQKYNLMIIHHINSNMDNTEHHEHRSMKIHDDKDRVRHVKKFHKLRRQQSI</sequence>
<proteinExistence type="predicted"/>
<evidence type="ECO:0000313" key="2">
    <source>
        <dbReference type="Proteomes" id="UP000279833"/>
    </source>
</evidence>